<comment type="caution">
    <text evidence="1">The sequence shown here is derived from an EMBL/GenBank/DDBJ whole genome shotgun (WGS) entry which is preliminary data.</text>
</comment>
<proteinExistence type="predicted"/>
<dbReference type="Proteomes" id="UP000805193">
    <property type="component" value="Unassembled WGS sequence"/>
</dbReference>
<sequence>MVGIEGAPPTPPKQDPEEWKFAEKECKEMDAVFRPPGQPAYFSMIDEYKYYYYCKGTKPNRVDCTPDITDKICS</sequence>
<dbReference type="EMBL" id="JABSTQ010006444">
    <property type="protein sequence ID" value="KAG0437310.1"/>
    <property type="molecule type" value="Genomic_DNA"/>
</dbReference>
<reference evidence="1 2" key="1">
    <citation type="journal article" date="2020" name="Cell">
        <title>Large-Scale Comparative Analyses of Tick Genomes Elucidate Their Genetic Diversity and Vector Capacities.</title>
        <authorList>
            <consortium name="Tick Genome and Microbiome Consortium (TIGMIC)"/>
            <person name="Jia N."/>
            <person name="Wang J."/>
            <person name="Shi W."/>
            <person name="Du L."/>
            <person name="Sun Y."/>
            <person name="Zhan W."/>
            <person name="Jiang J.F."/>
            <person name="Wang Q."/>
            <person name="Zhang B."/>
            <person name="Ji P."/>
            <person name="Bell-Sakyi L."/>
            <person name="Cui X.M."/>
            <person name="Yuan T.T."/>
            <person name="Jiang B.G."/>
            <person name="Yang W.F."/>
            <person name="Lam T.T."/>
            <person name="Chang Q.C."/>
            <person name="Ding S.J."/>
            <person name="Wang X.J."/>
            <person name="Zhu J.G."/>
            <person name="Ruan X.D."/>
            <person name="Zhao L."/>
            <person name="Wei J.T."/>
            <person name="Ye R.Z."/>
            <person name="Que T.C."/>
            <person name="Du C.H."/>
            <person name="Zhou Y.H."/>
            <person name="Cheng J.X."/>
            <person name="Dai P.F."/>
            <person name="Guo W.B."/>
            <person name="Han X.H."/>
            <person name="Huang E.J."/>
            <person name="Li L.F."/>
            <person name="Wei W."/>
            <person name="Gao Y.C."/>
            <person name="Liu J.Z."/>
            <person name="Shao H.Z."/>
            <person name="Wang X."/>
            <person name="Wang C.C."/>
            <person name="Yang T.C."/>
            <person name="Huo Q.B."/>
            <person name="Li W."/>
            <person name="Chen H.Y."/>
            <person name="Chen S.E."/>
            <person name="Zhou L.G."/>
            <person name="Ni X.B."/>
            <person name="Tian J.H."/>
            <person name="Sheng Y."/>
            <person name="Liu T."/>
            <person name="Pan Y.S."/>
            <person name="Xia L.Y."/>
            <person name="Li J."/>
            <person name="Zhao F."/>
            <person name="Cao W.C."/>
        </authorList>
    </citation>
    <scope>NUCLEOTIDE SEQUENCE [LARGE SCALE GENOMIC DNA]</scope>
    <source>
        <strain evidence="1">Iper-2018</strain>
    </source>
</reference>
<protein>
    <submittedName>
        <fullName evidence="1">Uncharacterized protein</fullName>
    </submittedName>
</protein>
<keyword evidence="2" id="KW-1185">Reference proteome</keyword>
<organism evidence="1 2">
    <name type="scientific">Ixodes persulcatus</name>
    <name type="common">Taiga tick</name>
    <dbReference type="NCBI Taxonomy" id="34615"/>
    <lineage>
        <taxon>Eukaryota</taxon>
        <taxon>Metazoa</taxon>
        <taxon>Ecdysozoa</taxon>
        <taxon>Arthropoda</taxon>
        <taxon>Chelicerata</taxon>
        <taxon>Arachnida</taxon>
        <taxon>Acari</taxon>
        <taxon>Parasitiformes</taxon>
        <taxon>Ixodida</taxon>
        <taxon>Ixodoidea</taxon>
        <taxon>Ixodidae</taxon>
        <taxon>Ixodinae</taxon>
        <taxon>Ixodes</taxon>
    </lineage>
</organism>
<feature type="non-terminal residue" evidence="1">
    <location>
        <position position="74"/>
    </location>
</feature>
<evidence type="ECO:0000313" key="1">
    <source>
        <dbReference type="EMBL" id="KAG0437310.1"/>
    </source>
</evidence>
<accession>A0AC60QN56</accession>
<name>A0AC60QN56_IXOPE</name>
<evidence type="ECO:0000313" key="2">
    <source>
        <dbReference type="Proteomes" id="UP000805193"/>
    </source>
</evidence>
<gene>
    <name evidence="1" type="ORF">HPB47_017501</name>
</gene>